<evidence type="ECO:0000256" key="3">
    <source>
        <dbReference type="ARBA" id="ARBA00022989"/>
    </source>
</evidence>
<keyword evidence="2" id="KW-0812">Transmembrane</keyword>
<evidence type="ECO:0000256" key="5">
    <source>
        <dbReference type="SAM" id="Coils"/>
    </source>
</evidence>
<reference evidence="9" key="1">
    <citation type="journal article" date="2019" name="Int. J. Syst. Evol. Microbiol.">
        <title>The Global Catalogue of Microorganisms (GCM) 10K type strain sequencing project: providing services to taxonomists for standard genome sequencing and annotation.</title>
        <authorList>
            <consortium name="The Broad Institute Genomics Platform"/>
            <consortium name="The Broad Institute Genome Sequencing Center for Infectious Disease"/>
            <person name="Wu L."/>
            <person name="Ma J."/>
        </authorList>
    </citation>
    <scope>NUCLEOTIDE SEQUENCE [LARGE SCALE GENOMIC DNA]</scope>
    <source>
        <strain evidence="9">NBRC 112299</strain>
    </source>
</reference>
<keyword evidence="5" id="KW-0175">Coiled coil</keyword>
<proteinExistence type="predicted"/>
<dbReference type="InterPro" id="IPR004869">
    <property type="entry name" value="MMPL_dom"/>
</dbReference>
<comment type="caution">
    <text evidence="8">The sequence shown here is derived from an EMBL/GenBank/DDBJ whole genome shotgun (WGS) entry which is preliminary data.</text>
</comment>
<keyword evidence="3" id="KW-1133">Transmembrane helix</keyword>
<dbReference type="EMBL" id="BSUN01000001">
    <property type="protein sequence ID" value="GMA34672.1"/>
    <property type="molecule type" value="Genomic_DNA"/>
</dbReference>
<evidence type="ECO:0000313" key="8">
    <source>
        <dbReference type="EMBL" id="GMA34672.1"/>
    </source>
</evidence>
<evidence type="ECO:0000256" key="4">
    <source>
        <dbReference type="ARBA" id="ARBA00023136"/>
    </source>
</evidence>
<feature type="region of interest" description="Disordered" evidence="6">
    <location>
        <begin position="136"/>
        <end position="167"/>
    </location>
</feature>
<evidence type="ECO:0000259" key="7">
    <source>
        <dbReference type="Pfam" id="PF03176"/>
    </source>
</evidence>
<dbReference type="Pfam" id="PF03176">
    <property type="entry name" value="MMPL"/>
    <property type="match status" value="1"/>
</dbReference>
<comment type="subcellular location">
    <subcellularLocation>
        <location evidence="1">Membrane</location>
        <topology evidence="1">Multi-pass membrane protein</topology>
    </subcellularLocation>
</comment>
<gene>
    <name evidence="8" type="ORF">GCM10025876_08760</name>
</gene>
<accession>A0ABQ6ICF1</accession>
<feature type="coiled-coil region" evidence="5">
    <location>
        <begin position="180"/>
        <end position="228"/>
    </location>
</feature>
<keyword evidence="4" id="KW-0472">Membrane</keyword>
<evidence type="ECO:0000256" key="1">
    <source>
        <dbReference type="ARBA" id="ARBA00004141"/>
    </source>
</evidence>
<protein>
    <recommendedName>
        <fullName evidence="7">Membrane transport protein MMPL domain-containing protein</fullName>
    </recommendedName>
</protein>
<keyword evidence="9" id="KW-1185">Reference proteome</keyword>
<evidence type="ECO:0000256" key="2">
    <source>
        <dbReference type="ARBA" id="ARBA00022692"/>
    </source>
</evidence>
<dbReference type="Proteomes" id="UP001157125">
    <property type="component" value="Unassembled WGS sequence"/>
</dbReference>
<name>A0ABQ6ICF1_9MICO</name>
<sequence>MANFLFRLGRGSARRPFIAIVAWLVALAAAAGSFLAFGGTLTDSFSIPGTETDRVANQLTEEIPDAGGTTARIVYQTQDDSELTEAQQQQISDSLATVGEFDFVTAVIDPFETAQQAQDQAAQIEDGRTQIADAKAELDSGQEQARRRARRGRVRPGSGSTRPRPRLDAAIQQAKDAGQYDAAQAQFDAQQATIDTQQEQIDAGLAQITEQQAQIDAGREELATQEQQ</sequence>
<feature type="domain" description="Membrane transport protein MMPL" evidence="7">
    <location>
        <begin position="45"/>
        <end position="150"/>
    </location>
</feature>
<evidence type="ECO:0000313" key="9">
    <source>
        <dbReference type="Proteomes" id="UP001157125"/>
    </source>
</evidence>
<evidence type="ECO:0000256" key="6">
    <source>
        <dbReference type="SAM" id="MobiDB-lite"/>
    </source>
</evidence>
<organism evidence="8 9">
    <name type="scientific">Demequina litorisediminis</name>
    <dbReference type="NCBI Taxonomy" id="1849022"/>
    <lineage>
        <taxon>Bacteria</taxon>
        <taxon>Bacillati</taxon>
        <taxon>Actinomycetota</taxon>
        <taxon>Actinomycetes</taxon>
        <taxon>Micrococcales</taxon>
        <taxon>Demequinaceae</taxon>
        <taxon>Demequina</taxon>
    </lineage>
</organism>